<evidence type="ECO:0000259" key="1">
    <source>
        <dbReference type="SMART" id="SM00481"/>
    </source>
</evidence>
<dbReference type="Proteomes" id="UP000245934">
    <property type="component" value="Unassembled WGS sequence"/>
</dbReference>
<dbReference type="Gene3D" id="3.20.20.140">
    <property type="entry name" value="Metal-dependent hydrolases"/>
    <property type="match status" value="1"/>
</dbReference>
<evidence type="ECO:0000313" key="2">
    <source>
        <dbReference type="EMBL" id="PWR76253.1"/>
    </source>
</evidence>
<dbReference type="RefSeq" id="WP_109939072.1">
    <property type="nucleotide sequence ID" value="NZ_CP176366.1"/>
</dbReference>
<dbReference type="GeneID" id="97610416"/>
<dbReference type="InterPro" id="IPR016195">
    <property type="entry name" value="Pol/histidinol_Pase-like"/>
</dbReference>
<dbReference type="AlphaFoldDB" id="A0A2V2NLP9"/>
<name>A0A2V2NLP9_9EURY</name>
<gene>
    <name evidence="2" type="ORF">DLD82_00115</name>
</gene>
<dbReference type="GO" id="GO:0035312">
    <property type="term" value="F:5'-3' DNA exonuclease activity"/>
    <property type="evidence" value="ECO:0007669"/>
    <property type="project" value="TreeGrafter"/>
</dbReference>
<accession>A0A2V2NLP9</accession>
<sequence length="300" mass="33727">MPDHQGNIRYIKPDFRLLREEGYYPVDMHLHTTHSDGLTRIPELIKYASRHDIGFSITDHNEISGSLCAISNRSDRLIIPGTELETLEGPHLLFYFYTPEDMQEFFKDFSRERSKKRPGLMENLPVMECLDLAKPFSGLRIAAHPFGYFGINRGVLKCAEKQMLPGVLDNIDGIEVICGGMIKSLNERAISYAGEHDIPFTGGSDAHILSDVGNVITAVQAETVEEFLDGIKKRKNLVIGKPGGYMSRGATAGVIAWSFVPYSLSMLGAHYSVQKRRTSHLVSLYRHKVAGFQKKKEKWP</sequence>
<protein>
    <submittedName>
        <fullName evidence="2">Histidinol-phosphatase</fullName>
    </submittedName>
</protein>
<dbReference type="InterPro" id="IPR052018">
    <property type="entry name" value="PHP_domain"/>
</dbReference>
<organism evidence="2 3">
    <name type="scientific">Methanospirillum stamsii</name>
    <dbReference type="NCBI Taxonomy" id="1277351"/>
    <lineage>
        <taxon>Archaea</taxon>
        <taxon>Methanobacteriati</taxon>
        <taxon>Methanobacteriota</taxon>
        <taxon>Stenosarchaea group</taxon>
        <taxon>Methanomicrobia</taxon>
        <taxon>Methanomicrobiales</taxon>
        <taxon>Methanospirillaceae</taxon>
        <taxon>Methanospirillum</taxon>
    </lineage>
</organism>
<dbReference type="Pfam" id="PF13263">
    <property type="entry name" value="PHP_C"/>
    <property type="match status" value="1"/>
</dbReference>
<dbReference type="GO" id="GO:0004534">
    <property type="term" value="F:5'-3' RNA exonuclease activity"/>
    <property type="evidence" value="ECO:0007669"/>
    <property type="project" value="TreeGrafter"/>
</dbReference>
<dbReference type="PANTHER" id="PTHR42924:SF3">
    <property type="entry name" value="POLYMERASE_HISTIDINOL PHOSPHATASE N-TERMINAL DOMAIN-CONTAINING PROTEIN"/>
    <property type="match status" value="1"/>
</dbReference>
<proteinExistence type="predicted"/>
<dbReference type="OrthoDB" id="9968at2157"/>
<reference evidence="2 3" key="1">
    <citation type="submission" date="2018-05" db="EMBL/GenBank/DDBJ databases">
        <title>Draft genome of Methanospirillum stamsii Pt1.</title>
        <authorList>
            <person name="Dueholm M.S."/>
            <person name="Nielsen P.H."/>
            <person name="Bakmann L.F."/>
            <person name="Otzen D.E."/>
        </authorList>
    </citation>
    <scope>NUCLEOTIDE SEQUENCE [LARGE SCALE GENOMIC DNA]</scope>
    <source>
        <strain evidence="2 3">Pt1</strain>
    </source>
</reference>
<dbReference type="InterPro" id="IPR003141">
    <property type="entry name" value="Pol/His_phosphatase_N"/>
</dbReference>
<dbReference type="EMBL" id="QGMZ01000001">
    <property type="protein sequence ID" value="PWR76253.1"/>
    <property type="molecule type" value="Genomic_DNA"/>
</dbReference>
<dbReference type="SMART" id="SM00481">
    <property type="entry name" value="POLIIIAc"/>
    <property type="match status" value="1"/>
</dbReference>
<dbReference type="CDD" id="cd07432">
    <property type="entry name" value="PHP_HisPPase"/>
    <property type="match status" value="1"/>
</dbReference>
<dbReference type="SUPFAM" id="SSF89550">
    <property type="entry name" value="PHP domain-like"/>
    <property type="match status" value="1"/>
</dbReference>
<feature type="domain" description="Polymerase/histidinol phosphatase N-terminal" evidence="1">
    <location>
        <begin position="26"/>
        <end position="88"/>
    </location>
</feature>
<evidence type="ECO:0000313" key="3">
    <source>
        <dbReference type="Proteomes" id="UP000245934"/>
    </source>
</evidence>
<comment type="caution">
    <text evidence="2">The sequence shown here is derived from an EMBL/GenBank/DDBJ whole genome shotgun (WGS) entry which is preliminary data.</text>
</comment>
<keyword evidence="3" id="KW-1185">Reference proteome</keyword>
<dbReference type="PANTHER" id="PTHR42924">
    <property type="entry name" value="EXONUCLEASE"/>
    <property type="match status" value="1"/>
</dbReference>